<evidence type="ECO:0000313" key="1">
    <source>
        <dbReference type="EMBL" id="MDC0741344.1"/>
    </source>
</evidence>
<dbReference type="InterPro" id="IPR052918">
    <property type="entry name" value="Motility_Chemotaxis_Reg"/>
</dbReference>
<evidence type="ECO:0008006" key="3">
    <source>
        <dbReference type="Google" id="ProtNLM"/>
    </source>
</evidence>
<dbReference type="PANTHER" id="PTHR35580">
    <property type="entry name" value="CELL SURFACE GLYCOPROTEIN (S-LAYER PROTEIN)-LIKE PROTEIN"/>
    <property type="match status" value="1"/>
</dbReference>
<sequence>MAPRSSAAPLLAASLSALVLVACRGEGGSVRVDFLNPEVELSTGVDGRVHLDGAFDLTATLSTWSDETEAEIWLDKLDVTTPDAPVFPVVGEIRVPEGASLFPLAVEAYNDSTVRVPFTGTSLETPGDELAWLCSIGRPMELQGAVYDAETGSFQSFYDAASQLQGPRHEITFSRKDAASRPLPPRFASSLPQGLGGLTELDVEHAWGGFVLGGSLLANLNLGDRQISADGAGDVVLVRFDAQGNVLWDHKFGNVGMEGISSLSQRDGADLFVGGHYDYTIDLGAGVLQNPTSGYGYFVARMSDTGSTVWSTGFIEDVAPPRTLCTLPYPRIAARPDGGVSFVKSLHGWISFAGGPIEATPPVDDCGPDLLVAAYDAAGALLYANRFGDAYEQQAIDVAVDDEGTTWLVGVSEGVLDFGHGLPPIVGPGIVTPPEARLFVAAFDPQGTPILARDLGHVLLRPSHQVRLAVRPGGGVVVAGAFTGVIDVGMEPLVSTGPGDDGFVVALDATGSPIWGQHFDHPASAVLEAFALADVAVAEDGRVVLAGRATSGFRIGGQPLPGGTSTFGGGLGSALFALVLDPAGAPLGHRILSCNAGRFAALDVGAGEVSLVSAVLGYSEGKDGLLPRNDGALWMGRLALDP</sequence>
<reference evidence="1 2" key="1">
    <citation type="submission" date="2022-11" db="EMBL/GenBank/DDBJ databases">
        <title>Minimal conservation of predation-associated metabolite biosynthetic gene clusters underscores biosynthetic potential of Myxococcota including descriptions for ten novel species: Archangium lansinium sp. nov., Myxococcus landrumus sp. nov., Nannocystis bai.</title>
        <authorList>
            <person name="Ahearne A."/>
            <person name="Stevens C."/>
            <person name="Dowd S."/>
        </authorList>
    </citation>
    <scope>NUCLEOTIDE SEQUENCE [LARGE SCALE GENOMIC DNA]</scope>
    <source>
        <strain evidence="1 2">RJM3</strain>
    </source>
</reference>
<dbReference type="Proteomes" id="UP001221411">
    <property type="component" value="Unassembled WGS sequence"/>
</dbReference>
<evidence type="ECO:0000313" key="2">
    <source>
        <dbReference type="Proteomes" id="UP001221411"/>
    </source>
</evidence>
<dbReference type="EMBL" id="JAQNDO010000001">
    <property type="protein sequence ID" value="MDC0741344.1"/>
    <property type="molecule type" value="Genomic_DNA"/>
</dbReference>
<comment type="caution">
    <text evidence="1">The sequence shown here is derived from an EMBL/GenBank/DDBJ whole genome shotgun (WGS) entry which is preliminary data.</text>
</comment>
<organism evidence="1 2">
    <name type="scientific">Polyangium mundeleinium</name>
    <dbReference type="NCBI Taxonomy" id="2995306"/>
    <lineage>
        <taxon>Bacteria</taxon>
        <taxon>Pseudomonadati</taxon>
        <taxon>Myxococcota</taxon>
        <taxon>Polyangia</taxon>
        <taxon>Polyangiales</taxon>
        <taxon>Polyangiaceae</taxon>
        <taxon>Polyangium</taxon>
    </lineage>
</organism>
<accession>A0ABT5EJ14</accession>
<keyword evidence="2" id="KW-1185">Reference proteome</keyword>
<dbReference type="PANTHER" id="PTHR35580:SF1">
    <property type="entry name" value="PHYTASE-LIKE DOMAIN-CONTAINING PROTEIN"/>
    <property type="match status" value="1"/>
</dbReference>
<dbReference type="RefSeq" id="WP_271916564.1">
    <property type="nucleotide sequence ID" value="NZ_JAQNDO010000001.1"/>
</dbReference>
<gene>
    <name evidence="1" type="ORF">POL67_08310</name>
</gene>
<dbReference type="PROSITE" id="PS51257">
    <property type="entry name" value="PROKAR_LIPOPROTEIN"/>
    <property type="match status" value="1"/>
</dbReference>
<name>A0ABT5EJ14_9BACT</name>
<protein>
    <recommendedName>
        <fullName evidence="3">Cell surface protein</fullName>
    </recommendedName>
</protein>
<proteinExistence type="predicted"/>